<feature type="domain" description="Regulatory protein YycH" evidence="2">
    <location>
        <begin position="2"/>
        <end position="423"/>
    </location>
</feature>
<organism evidence="3 4">
    <name type="scientific">Streptohalobacillus salinus</name>
    <dbReference type="NCBI Taxonomy" id="621096"/>
    <lineage>
        <taxon>Bacteria</taxon>
        <taxon>Bacillati</taxon>
        <taxon>Bacillota</taxon>
        <taxon>Bacilli</taxon>
        <taxon>Bacillales</taxon>
        <taxon>Bacillaceae</taxon>
        <taxon>Streptohalobacillus</taxon>
    </lineage>
</organism>
<dbReference type="CDD" id="cd15787">
    <property type="entry name" value="YycH_N"/>
    <property type="match status" value="1"/>
</dbReference>
<dbReference type="Gene3D" id="3.30.310.160">
    <property type="entry name" value="YycH protein, domain 2"/>
    <property type="match status" value="1"/>
</dbReference>
<dbReference type="OrthoDB" id="2382185at2"/>
<keyword evidence="1" id="KW-0812">Transmembrane</keyword>
<feature type="transmembrane region" description="Helical" evidence="1">
    <location>
        <begin position="7"/>
        <end position="24"/>
    </location>
</feature>
<evidence type="ECO:0000259" key="2">
    <source>
        <dbReference type="Pfam" id="PF07435"/>
    </source>
</evidence>
<reference evidence="3 4" key="1">
    <citation type="submission" date="2018-05" db="EMBL/GenBank/DDBJ databases">
        <title>Genomic Encyclopedia of Type Strains, Phase IV (KMG-IV): sequencing the most valuable type-strain genomes for metagenomic binning, comparative biology and taxonomic classification.</title>
        <authorList>
            <person name="Goeker M."/>
        </authorList>
    </citation>
    <scope>NUCLEOTIDE SEQUENCE [LARGE SCALE GENOMIC DNA]</scope>
    <source>
        <strain evidence="3 4">DSM 22440</strain>
    </source>
</reference>
<accession>A0A2V3W996</accession>
<comment type="caution">
    <text evidence="3">The sequence shown here is derived from an EMBL/GenBank/DDBJ whole genome shotgun (WGS) entry which is preliminary data.</text>
</comment>
<evidence type="ECO:0000313" key="4">
    <source>
        <dbReference type="Proteomes" id="UP000247922"/>
    </source>
</evidence>
<dbReference type="Proteomes" id="UP000247922">
    <property type="component" value="Unassembled WGS sequence"/>
</dbReference>
<protein>
    <submittedName>
        <fullName evidence="3">Regulatory protein YycH of two-component signal transduction system YycFG</fullName>
    </submittedName>
</protein>
<proteinExistence type="predicted"/>
<dbReference type="AlphaFoldDB" id="A0A2V3W996"/>
<dbReference type="RefSeq" id="WP_110251644.1">
    <property type="nucleotide sequence ID" value="NZ_QJJR01000009.1"/>
</dbReference>
<dbReference type="Pfam" id="PF07435">
    <property type="entry name" value="YycH"/>
    <property type="match status" value="1"/>
</dbReference>
<evidence type="ECO:0000256" key="1">
    <source>
        <dbReference type="SAM" id="Phobius"/>
    </source>
</evidence>
<keyword evidence="1" id="KW-0472">Membrane</keyword>
<dbReference type="InterPro" id="IPR042274">
    <property type="entry name" value="YycH/YycI_2"/>
</dbReference>
<sequence>MEQLKSIILISLITSSLLLTYALWSNQSDYQVNREEEALIDAELRGGERLNKSEVITPTHMIARHSDFPSPIGFNDEALSTDFYQRFRALSLYNFSVLTFSNNWFQEVENRIEIVFQTELPSYVIYDLFDVDQETYVPEAGFNRIIVLEDHDVYQVLFKNDQTDTVIAANAQNFDQNYQTFMNLFNQEEGLRSYQVFEGSRGTEIYLPEETTKQVLLFSYTDLDTDAFQNLLFSNPAIVRSAYTIGGDTNLIDGTREMVIDSKHIQFTNLTNEQKEVERELTAYQLFDQVQSYLNAHLGFTFSEPFGYRLNQIQQTSLQSEVSYHLTYRNTPIFYEQELAEIAVHWHNQSLYQYKHPLIVLLDQRGVGQTLTELPTAEEVIEILQGPNYQGTAIYDVVLGYRFTEPSTGQGQVYALTPTWYVRGIHGFTPLVEPVDEEGGVSRAMGPN</sequence>
<keyword evidence="1" id="KW-1133">Transmembrane helix</keyword>
<dbReference type="InterPro" id="IPR009996">
    <property type="entry name" value="YycH"/>
</dbReference>
<gene>
    <name evidence="3" type="ORF">DES38_10914</name>
</gene>
<evidence type="ECO:0000313" key="3">
    <source>
        <dbReference type="EMBL" id="PXW89778.1"/>
    </source>
</evidence>
<name>A0A2V3W996_9BACI</name>
<keyword evidence="4" id="KW-1185">Reference proteome</keyword>
<dbReference type="EMBL" id="QJJR01000009">
    <property type="protein sequence ID" value="PXW89778.1"/>
    <property type="molecule type" value="Genomic_DNA"/>
</dbReference>